<evidence type="ECO:0000313" key="2">
    <source>
        <dbReference type="EMBL" id="NFA41009.1"/>
    </source>
</evidence>
<dbReference type="RefSeq" id="WP_252233064.1">
    <property type="nucleotide sequence ID" value="NZ_QRCW01000017.1"/>
</dbReference>
<dbReference type="SUPFAM" id="SSF47413">
    <property type="entry name" value="lambda repressor-like DNA-binding domains"/>
    <property type="match status" value="1"/>
</dbReference>
<organism evidence="2 3">
    <name type="scientific">Clostridium botulinum</name>
    <dbReference type="NCBI Taxonomy" id="1491"/>
    <lineage>
        <taxon>Bacteria</taxon>
        <taxon>Bacillati</taxon>
        <taxon>Bacillota</taxon>
        <taxon>Clostridia</taxon>
        <taxon>Eubacteriales</taxon>
        <taxon>Clostridiaceae</taxon>
        <taxon>Clostridium</taxon>
    </lineage>
</organism>
<dbReference type="EMBL" id="SGKU01000001">
    <property type="protein sequence ID" value="NFA41009.1"/>
    <property type="molecule type" value="Genomic_DNA"/>
</dbReference>
<evidence type="ECO:0000259" key="1">
    <source>
        <dbReference type="PROSITE" id="PS50943"/>
    </source>
</evidence>
<dbReference type="GO" id="GO:0003677">
    <property type="term" value="F:DNA binding"/>
    <property type="evidence" value="ECO:0007669"/>
    <property type="project" value="InterPro"/>
</dbReference>
<dbReference type="Pfam" id="PF01381">
    <property type="entry name" value="HTH_3"/>
    <property type="match status" value="1"/>
</dbReference>
<comment type="caution">
    <text evidence="2">The sequence shown here is derived from an EMBL/GenBank/DDBJ whole genome shotgun (WGS) entry which is preliminary data.</text>
</comment>
<proteinExistence type="predicted"/>
<dbReference type="Gene3D" id="1.10.260.40">
    <property type="entry name" value="lambda repressor-like DNA-binding domains"/>
    <property type="match status" value="1"/>
</dbReference>
<sequence length="65" mass="7400">MRDKLIALRGNRKRKEIADSLSITPQMLGAIERGDRNPSLELAINLAKFYDISLDKLIFLLNIDT</sequence>
<protein>
    <submittedName>
        <fullName evidence="2">XRE family transcriptional regulator</fullName>
    </submittedName>
</protein>
<dbReference type="InterPro" id="IPR001387">
    <property type="entry name" value="Cro/C1-type_HTH"/>
</dbReference>
<accession>A0A6M0SJP1</accession>
<dbReference type="Proteomes" id="UP000472355">
    <property type="component" value="Unassembled WGS sequence"/>
</dbReference>
<dbReference type="PROSITE" id="PS50943">
    <property type="entry name" value="HTH_CROC1"/>
    <property type="match status" value="1"/>
</dbReference>
<evidence type="ECO:0000313" key="3">
    <source>
        <dbReference type="Proteomes" id="UP000472355"/>
    </source>
</evidence>
<name>A0A6M0SJP1_CLOBO</name>
<gene>
    <name evidence="2" type="ORF">EXM65_00120</name>
</gene>
<dbReference type="AlphaFoldDB" id="A0A6M0SJP1"/>
<feature type="domain" description="HTH cro/C1-type" evidence="1">
    <location>
        <begin position="5"/>
        <end position="57"/>
    </location>
</feature>
<dbReference type="CDD" id="cd00093">
    <property type="entry name" value="HTH_XRE"/>
    <property type="match status" value="1"/>
</dbReference>
<dbReference type="InterPro" id="IPR010982">
    <property type="entry name" value="Lambda_DNA-bd_dom_sf"/>
</dbReference>
<dbReference type="SMART" id="SM00530">
    <property type="entry name" value="HTH_XRE"/>
    <property type="match status" value="1"/>
</dbReference>
<reference evidence="2 3" key="1">
    <citation type="submission" date="2019-02" db="EMBL/GenBank/DDBJ databases">
        <title>Genome sequencing of Clostridium botulinum clinical isolates.</title>
        <authorList>
            <person name="Brunt J."/>
            <person name="Van Vliet A.H.M."/>
            <person name="Stringer S.C."/>
            <person name="Grant K.A."/>
            <person name="Carter A.C."/>
            <person name="Peck M.W."/>
        </authorList>
    </citation>
    <scope>NUCLEOTIDE SEQUENCE [LARGE SCALE GENOMIC DNA]</scope>
    <source>
        <strain evidence="2 3">H113700579</strain>
    </source>
</reference>